<dbReference type="Proteomes" id="UP000298493">
    <property type="component" value="Unassembled WGS sequence"/>
</dbReference>
<evidence type="ECO:0000256" key="1">
    <source>
        <dbReference type="ARBA" id="ARBA00010609"/>
    </source>
</evidence>
<sequence length="149" mass="16545">MVFHQKYLQNGTSIHFHGIRNQGPADSDYVNVLKNVTARTNDFDTFVPKPENSLINGMHPFNCALDVFGGICEPNASVARFTFKRGRTYRLRLVNVGAVAFVNFSIAGHKMQTVSNNLVLLKPYEVDFVSLSIGQRVGVLVSVRESPAM</sequence>
<dbReference type="Gene3D" id="2.60.40.420">
    <property type="entry name" value="Cupredoxins - blue copper proteins"/>
    <property type="match status" value="1"/>
</dbReference>
<evidence type="ECO:0000259" key="2">
    <source>
        <dbReference type="Pfam" id="PF00394"/>
    </source>
</evidence>
<dbReference type="Pfam" id="PF00394">
    <property type="entry name" value="Cu-oxidase"/>
    <property type="match status" value="1"/>
</dbReference>
<proteinExistence type="inferred from homology"/>
<dbReference type="InterPro" id="IPR001117">
    <property type="entry name" value="Cu-oxidase_2nd"/>
</dbReference>
<dbReference type="SUPFAM" id="SSF49503">
    <property type="entry name" value="Cupredoxins"/>
    <property type="match status" value="1"/>
</dbReference>
<comment type="caution">
    <text evidence="3">The sequence shown here is derived from an EMBL/GenBank/DDBJ whole genome shotgun (WGS) entry which is preliminary data.</text>
</comment>
<gene>
    <name evidence="3" type="ORF">E6O75_ATG07898</name>
</gene>
<dbReference type="InterPro" id="IPR008972">
    <property type="entry name" value="Cupredoxin"/>
</dbReference>
<evidence type="ECO:0000313" key="3">
    <source>
        <dbReference type="EMBL" id="TID15570.1"/>
    </source>
</evidence>
<keyword evidence="4" id="KW-1185">Reference proteome</keyword>
<dbReference type="PANTHER" id="PTHR11709:SF511">
    <property type="entry name" value="LACCASE"/>
    <property type="match status" value="1"/>
</dbReference>
<protein>
    <submittedName>
        <fullName evidence="3">Multicopper oxidase</fullName>
    </submittedName>
</protein>
<evidence type="ECO:0000313" key="4">
    <source>
        <dbReference type="Proteomes" id="UP000298493"/>
    </source>
</evidence>
<dbReference type="PANTHER" id="PTHR11709">
    <property type="entry name" value="MULTI-COPPER OXIDASE"/>
    <property type="match status" value="1"/>
</dbReference>
<dbReference type="EMBL" id="SNSC02000020">
    <property type="protein sequence ID" value="TID15570.1"/>
    <property type="molecule type" value="Genomic_DNA"/>
</dbReference>
<reference evidence="3 4" key="1">
    <citation type="submission" date="2019-04" db="EMBL/GenBank/DDBJ databases">
        <title>High contiguity whole genome sequence and gene annotation resource for two Venturia nashicola isolates.</title>
        <authorList>
            <person name="Prokchorchik M."/>
            <person name="Won K."/>
            <person name="Lee Y."/>
            <person name="Choi E.D."/>
            <person name="Segonzac C."/>
            <person name="Sohn K.H."/>
        </authorList>
    </citation>
    <scope>NUCLEOTIDE SEQUENCE [LARGE SCALE GENOMIC DNA]</scope>
    <source>
        <strain evidence="3 4">PRI2</strain>
    </source>
</reference>
<dbReference type="STRING" id="86259.A0A4Z1P4C1"/>
<dbReference type="AlphaFoldDB" id="A0A4Z1P4C1"/>
<dbReference type="InterPro" id="IPR045087">
    <property type="entry name" value="Cu-oxidase_fam"/>
</dbReference>
<feature type="domain" description="Plastocyanin-like" evidence="2">
    <location>
        <begin position="39"/>
        <end position="144"/>
    </location>
</feature>
<organism evidence="3 4">
    <name type="scientific">Venturia nashicola</name>
    <dbReference type="NCBI Taxonomy" id="86259"/>
    <lineage>
        <taxon>Eukaryota</taxon>
        <taxon>Fungi</taxon>
        <taxon>Dikarya</taxon>
        <taxon>Ascomycota</taxon>
        <taxon>Pezizomycotina</taxon>
        <taxon>Dothideomycetes</taxon>
        <taxon>Pleosporomycetidae</taxon>
        <taxon>Venturiales</taxon>
        <taxon>Venturiaceae</taxon>
        <taxon>Venturia</taxon>
    </lineage>
</organism>
<comment type="similarity">
    <text evidence="1">Belongs to the multicopper oxidase family.</text>
</comment>
<dbReference type="GO" id="GO:0016491">
    <property type="term" value="F:oxidoreductase activity"/>
    <property type="evidence" value="ECO:0007669"/>
    <property type="project" value="TreeGrafter"/>
</dbReference>
<name>A0A4Z1P4C1_9PEZI</name>
<accession>A0A4Z1P4C1</accession>